<keyword evidence="1" id="KW-0812">Transmembrane</keyword>
<keyword evidence="1" id="KW-1133">Transmembrane helix</keyword>
<accession>A0AAW1VEL2</accession>
<keyword evidence="1" id="KW-0472">Membrane</keyword>
<protein>
    <recommendedName>
        <fullName evidence="2">Acyltransferase 3 domain-containing protein</fullName>
    </recommendedName>
</protein>
<gene>
    <name evidence="3" type="ORF">WA026_013351</name>
</gene>
<evidence type="ECO:0000313" key="4">
    <source>
        <dbReference type="Proteomes" id="UP001431783"/>
    </source>
</evidence>
<evidence type="ECO:0000256" key="1">
    <source>
        <dbReference type="SAM" id="Phobius"/>
    </source>
</evidence>
<feature type="transmembrane region" description="Helical" evidence="1">
    <location>
        <begin position="247"/>
        <end position="266"/>
    </location>
</feature>
<evidence type="ECO:0000259" key="2">
    <source>
        <dbReference type="Pfam" id="PF01757"/>
    </source>
</evidence>
<dbReference type="GO" id="GO:0016747">
    <property type="term" value="F:acyltransferase activity, transferring groups other than amino-acyl groups"/>
    <property type="evidence" value="ECO:0007669"/>
    <property type="project" value="InterPro"/>
</dbReference>
<feature type="domain" description="Acyltransferase 3" evidence="2">
    <location>
        <begin position="106"/>
        <end position="444"/>
    </location>
</feature>
<dbReference type="PANTHER" id="PTHR11161">
    <property type="entry name" value="O-ACYLTRANSFERASE"/>
    <property type="match status" value="1"/>
</dbReference>
<dbReference type="InterPro" id="IPR002656">
    <property type="entry name" value="Acyl_transf_3_dom"/>
</dbReference>
<feature type="transmembrane region" description="Helical" evidence="1">
    <location>
        <begin position="390"/>
        <end position="412"/>
    </location>
</feature>
<feature type="transmembrane region" description="Helical" evidence="1">
    <location>
        <begin position="359"/>
        <end position="378"/>
    </location>
</feature>
<sequence length="509" mass="59163">MPKELFIEEYIEYKDNGLVGRVDRSFCYENISKLKISIYDICMGGAVTTYILFLVYCTVKTNNSKESNENKSSQKVNKYIKIFSFTNTWRNINKQNRGEDFDRLRSIQGIRTLTNGIVILTHNYIALTVTFSYNPEYVERLTTNSYTRLIINFFGLVVQTFFTISAWLLATQLNNIVKNNGKITMKDVLIIALNRYFRLIPAMALVILLHIIPVSVNVPSQLLYRSFWIWSNNWSCFNANFCNPGTWYLAVDTQLYIMVVLFFYLSQKSKIPMKYFLGLASMIAVSVQAYTLMNTTVDGLLKFVPKMLPGETTFARPEFLISYMGTECSLVTYVIGFMFGSIYVENKHRNMFDTRIKKVFWFVSFFGLPIITSLFYAYDSWRILETIRAITFRPLFSLGVAIGILGMATSAGGCIKKFFEWRPLVFMGNFSYSVYMFHFPMIFLKLSMKTTMIYFNHMDCIISVLQDLVLSFIIGILMYIIFEHPCLQLQKMFLPQVRRSKGESERKIN</sequence>
<feature type="transmembrane region" description="Helical" evidence="1">
    <location>
        <begin position="113"/>
        <end position="133"/>
    </location>
</feature>
<feature type="transmembrane region" description="Helical" evidence="1">
    <location>
        <begin position="38"/>
        <end position="59"/>
    </location>
</feature>
<feature type="transmembrane region" description="Helical" evidence="1">
    <location>
        <begin position="320"/>
        <end position="339"/>
    </location>
</feature>
<name>A0AAW1VEL2_9CUCU</name>
<dbReference type="EMBL" id="JARQZJ010000127">
    <property type="protein sequence ID" value="KAK9891018.1"/>
    <property type="molecule type" value="Genomic_DNA"/>
</dbReference>
<organism evidence="3 4">
    <name type="scientific">Henosepilachna vigintioctopunctata</name>
    <dbReference type="NCBI Taxonomy" id="420089"/>
    <lineage>
        <taxon>Eukaryota</taxon>
        <taxon>Metazoa</taxon>
        <taxon>Ecdysozoa</taxon>
        <taxon>Arthropoda</taxon>
        <taxon>Hexapoda</taxon>
        <taxon>Insecta</taxon>
        <taxon>Pterygota</taxon>
        <taxon>Neoptera</taxon>
        <taxon>Endopterygota</taxon>
        <taxon>Coleoptera</taxon>
        <taxon>Polyphaga</taxon>
        <taxon>Cucujiformia</taxon>
        <taxon>Coccinelloidea</taxon>
        <taxon>Coccinellidae</taxon>
        <taxon>Epilachninae</taxon>
        <taxon>Epilachnini</taxon>
        <taxon>Henosepilachna</taxon>
    </lineage>
</organism>
<keyword evidence="4" id="KW-1185">Reference proteome</keyword>
<dbReference type="Proteomes" id="UP001431783">
    <property type="component" value="Unassembled WGS sequence"/>
</dbReference>
<feature type="transmembrane region" description="Helical" evidence="1">
    <location>
        <begin position="424"/>
        <end position="444"/>
    </location>
</feature>
<feature type="transmembrane region" description="Helical" evidence="1">
    <location>
        <begin position="196"/>
        <end position="216"/>
    </location>
</feature>
<comment type="caution">
    <text evidence="3">The sequence shown here is derived from an EMBL/GenBank/DDBJ whole genome shotgun (WGS) entry which is preliminary data.</text>
</comment>
<feature type="transmembrane region" description="Helical" evidence="1">
    <location>
        <begin position="153"/>
        <end position="175"/>
    </location>
</feature>
<reference evidence="3 4" key="1">
    <citation type="submission" date="2023-03" db="EMBL/GenBank/DDBJ databases">
        <title>Genome insight into feeding habits of ladybird beetles.</title>
        <authorList>
            <person name="Li H.-S."/>
            <person name="Huang Y.-H."/>
            <person name="Pang H."/>
        </authorList>
    </citation>
    <scope>NUCLEOTIDE SEQUENCE [LARGE SCALE GENOMIC DNA]</scope>
    <source>
        <strain evidence="3">SYSU_2023b</strain>
        <tissue evidence="3">Whole body</tissue>
    </source>
</reference>
<dbReference type="PANTHER" id="PTHR11161:SF72">
    <property type="entry name" value="FI21449P1"/>
    <property type="match status" value="1"/>
</dbReference>
<dbReference type="Pfam" id="PF01757">
    <property type="entry name" value="Acyl_transf_3"/>
    <property type="match status" value="1"/>
</dbReference>
<dbReference type="AlphaFoldDB" id="A0AAW1VEL2"/>
<evidence type="ECO:0000313" key="3">
    <source>
        <dbReference type="EMBL" id="KAK9891018.1"/>
    </source>
</evidence>
<feature type="transmembrane region" description="Helical" evidence="1">
    <location>
        <begin position="464"/>
        <end position="482"/>
    </location>
</feature>
<feature type="transmembrane region" description="Helical" evidence="1">
    <location>
        <begin position="275"/>
        <end position="293"/>
    </location>
</feature>
<proteinExistence type="predicted"/>
<dbReference type="InterPro" id="IPR052728">
    <property type="entry name" value="O2_lipid_transport_reg"/>
</dbReference>